<dbReference type="InterPro" id="IPR031905">
    <property type="entry name" value="Flotillin_C"/>
</dbReference>
<keyword evidence="5" id="KW-1185">Reference proteome</keyword>
<dbReference type="GO" id="GO:0002020">
    <property type="term" value="F:protease binding"/>
    <property type="evidence" value="ECO:0007669"/>
    <property type="project" value="TreeGrafter"/>
</dbReference>
<dbReference type="GO" id="GO:0016600">
    <property type="term" value="C:flotillin complex"/>
    <property type="evidence" value="ECO:0007669"/>
    <property type="project" value="TreeGrafter"/>
</dbReference>
<sequence>METKYSADTKIEDAHRLFSLEKAKYDGEVNTKKAEAQLAYELQCAKLQQLIRNEEMEIEVVERRKEIDIQEKEILRKEKELMSKVKLPAEAEAYRVEMIAGGERTKTVAVAQAGAQRIKLIGAAQAYGIEAVGKAEAERMRMKAAAYKQYEDAAILALTLEALPKIAAEVAAPLAKTDSIVLIGNDSGGATDALVSLVSQLPPTIQALTGINVTGLLGKIPGAVTQS</sequence>
<dbReference type="GO" id="GO:0072659">
    <property type="term" value="P:protein localization to plasma membrane"/>
    <property type="evidence" value="ECO:0007669"/>
    <property type="project" value="TreeGrafter"/>
</dbReference>
<accession>A0A7R9L3V0</accession>
<dbReference type="Pfam" id="PF15975">
    <property type="entry name" value="Flot"/>
    <property type="match status" value="1"/>
</dbReference>
<dbReference type="PANTHER" id="PTHR13806:SF46">
    <property type="entry name" value="FLOTILLIN-1-RELATED"/>
    <property type="match status" value="1"/>
</dbReference>
<evidence type="ECO:0000259" key="3">
    <source>
        <dbReference type="Pfam" id="PF15975"/>
    </source>
</evidence>
<name>A0A7R9L3V0_9ACAR</name>
<protein>
    <recommendedName>
        <fullName evidence="3">Flotillin C-terminal domain-containing protein</fullName>
    </recommendedName>
</protein>
<dbReference type="EMBL" id="CAJPIZ010012662">
    <property type="protein sequence ID" value="CAG2113823.1"/>
    <property type="molecule type" value="Genomic_DNA"/>
</dbReference>
<gene>
    <name evidence="4" type="ORF">OSB1V03_LOCUS13790</name>
</gene>
<comment type="similarity">
    <text evidence="1">Belongs to the band 7/mec-2 family. Flotillin subfamily.</text>
</comment>
<organism evidence="4">
    <name type="scientific">Medioppia subpectinata</name>
    <dbReference type="NCBI Taxonomy" id="1979941"/>
    <lineage>
        <taxon>Eukaryota</taxon>
        <taxon>Metazoa</taxon>
        <taxon>Ecdysozoa</taxon>
        <taxon>Arthropoda</taxon>
        <taxon>Chelicerata</taxon>
        <taxon>Arachnida</taxon>
        <taxon>Acari</taxon>
        <taxon>Acariformes</taxon>
        <taxon>Sarcoptiformes</taxon>
        <taxon>Oribatida</taxon>
        <taxon>Brachypylina</taxon>
        <taxon>Oppioidea</taxon>
        <taxon>Oppiidae</taxon>
        <taxon>Medioppia</taxon>
    </lineage>
</organism>
<dbReference type="OrthoDB" id="6080404at2759"/>
<dbReference type="PANTHER" id="PTHR13806">
    <property type="entry name" value="FLOTILLIN-RELATED"/>
    <property type="match status" value="1"/>
</dbReference>
<dbReference type="GO" id="GO:0031410">
    <property type="term" value="C:cytoplasmic vesicle"/>
    <property type="evidence" value="ECO:0007669"/>
    <property type="project" value="TreeGrafter"/>
</dbReference>
<feature type="coiled-coil region" evidence="2">
    <location>
        <begin position="44"/>
        <end position="73"/>
    </location>
</feature>
<reference evidence="4" key="1">
    <citation type="submission" date="2020-11" db="EMBL/GenBank/DDBJ databases">
        <authorList>
            <person name="Tran Van P."/>
        </authorList>
    </citation>
    <scope>NUCLEOTIDE SEQUENCE</scope>
</reference>
<evidence type="ECO:0000256" key="2">
    <source>
        <dbReference type="SAM" id="Coils"/>
    </source>
</evidence>
<evidence type="ECO:0000256" key="1">
    <source>
        <dbReference type="RuleBase" id="RU366054"/>
    </source>
</evidence>
<dbReference type="Proteomes" id="UP000759131">
    <property type="component" value="Unassembled WGS sequence"/>
</dbReference>
<evidence type="ECO:0000313" key="5">
    <source>
        <dbReference type="Proteomes" id="UP000759131"/>
    </source>
</evidence>
<dbReference type="EMBL" id="OC867237">
    <property type="protein sequence ID" value="CAD7633393.1"/>
    <property type="molecule type" value="Genomic_DNA"/>
</dbReference>
<dbReference type="AlphaFoldDB" id="A0A7R9L3V0"/>
<proteinExistence type="inferred from homology"/>
<evidence type="ECO:0000313" key="4">
    <source>
        <dbReference type="EMBL" id="CAD7633393.1"/>
    </source>
</evidence>
<keyword evidence="2" id="KW-0175">Coiled coil</keyword>
<dbReference type="GO" id="GO:0045661">
    <property type="term" value="P:regulation of myoblast differentiation"/>
    <property type="evidence" value="ECO:0007669"/>
    <property type="project" value="TreeGrafter"/>
</dbReference>
<dbReference type="InterPro" id="IPR027705">
    <property type="entry name" value="Flotillin_fam"/>
</dbReference>
<feature type="domain" description="Flotillin C-terminal" evidence="3">
    <location>
        <begin position="113"/>
        <end position="186"/>
    </location>
</feature>